<dbReference type="GO" id="GO:0005634">
    <property type="term" value="C:nucleus"/>
    <property type="evidence" value="ECO:0007669"/>
    <property type="project" value="UniProtKB-SubCell"/>
</dbReference>
<dbReference type="Gene3D" id="3.30.160.60">
    <property type="entry name" value="Classic Zinc Finger"/>
    <property type="match status" value="3"/>
</dbReference>
<dbReference type="eggNOG" id="KOG1721">
    <property type="taxonomic scope" value="Eukaryota"/>
</dbReference>
<evidence type="ECO:0000256" key="2">
    <source>
        <dbReference type="ARBA" id="ARBA00022723"/>
    </source>
</evidence>
<evidence type="ECO:0000256" key="9">
    <source>
        <dbReference type="PROSITE-ProRule" id="PRU00042"/>
    </source>
</evidence>
<dbReference type="SUPFAM" id="SSF57667">
    <property type="entry name" value="beta-beta-alpha zinc fingers"/>
    <property type="match status" value="1"/>
</dbReference>
<dbReference type="AlphaFoldDB" id="G8YKN8"/>
<dbReference type="EMBL" id="FO082054">
    <property type="protein sequence ID" value="CCE88622.1"/>
    <property type="molecule type" value="Genomic_DNA"/>
</dbReference>
<evidence type="ECO:0000256" key="4">
    <source>
        <dbReference type="ARBA" id="ARBA00022771"/>
    </source>
</evidence>
<keyword evidence="2" id="KW-0479">Metal-binding</keyword>
<feature type="region of interest" description="Disordered" evidence="10">
    <location>
        <begin position="503"/>
        <end position="525"/>
    </location>
</feature>
<dbReference type="FunFam" id="3.30.160.60:FF:000181">
    <property type="entry name" value="C2H2 type zinc finger protein"/>
    <property type="match status" value="1"/>
</dbReference>
<dbReference type="SMART" id="SM00355">
    <property type="entry name" value="ZnF_C2H2"/>
    <property type="match status" value="2"/>
</dbReference>
<protein>
    <submittedName>
        <fullName evidence="12">Piso0_001394 protein</fullName>
    </submittedName>
</protein>
<feature type="compositionally biased region" description="Low complexity" evidence="10">
    <location>
        <begin position="250"/>
        <end position="267"/>
    </location>
</feature>
<proteinExistence type="predicted"/>
<dbReference type="PROSITE" id="PS50157">
    <property type="entry name" value="ZINC_FINGER_C2H2_2"/>
    <property type="match status" value="3"/>
</dbReference>
<dbReference type="InterPro" id="IPR013087">
    <property type="entry name" value="Znf_C2H2_type"/>
</dbReference>
<keyword evidence="5" id="KW-0862">Zinc</keyword>
<dbReference type="Proteomes" id="UP000005222">
    <property type="component" value="Chromosome F"/>
</dbReference>
<dbReference type="GO" id="GO:0071468">
    <property type="term" value="P:cellular response to acidic pH"/>
    <property type="evidence" value="ECO:0007669"/>
    <property type="project" value="UniProtKB-ARBA"/>
</dbReference>
<keyword evidence="8" id="KW-0539">Nucleus</keyword>
<evidence type="ECO:0000256" key="8">
    <source>
        <dbReference type="ARBA" id="ARBA00023242"/>
    </source>
</evidence>
<feature type="compositionally biased region" description="Polar residues" evidence="10">
    <location>
        <begin position="268"/>
        <end position="298"/>
    </location>
</feature>
<comment type="subcellular location">
    <subcellularLocation>
        <location evidence="1">Nucleus</location>
    </subcellularLocation>
</comment>
<dbReference type="FunFam" id="3.30.160.60:FF:000146">
    <property type="entry name" value="C2H2 type zinc finger protein"/>
    <property type="match status" value="1"/>
</dbReference>
<dbReference type="PANTHER" id="PTHR23235:SF120">
    <property type="entry name" value="KRUPPEL-LIKE FACTOR 15"/>
    <property type="match status" value="1"/>
</dbReference>
<gene>
    <name evidence="12" type="primary">Piso0_001394</name>
    <name evidence="12" type="ORF">GNLVRS01_PISO0F05527g</name>
</gene>
<evidence type="ECO:0000313" key="12">
    <source>
        <dbReference type="EMBL" id="CCE88622.1"/>
    </source>
</evidence>
<dbReference type="GO" id="GO:0000978">
    <property type="term" value="F:RNA polymerase II cis-regulatory region sequence-specific DNA binding"/>
    <property type="evidence" value="ECO:0007669"/>
    <property type="project" value="TreeGrafter"/>
</dbReference>
<sequence length="525" mass="57522">MSGMNGNKSEDEQLFDILNLSPSLARAEDTNMTDWAGSDGGDMYGNTRQSPASYNAHFQKNANMNLGNDTGLSLNSANLQHLNDQLMPPMASQNSFLHPPSPSVYTSNSVYTDSSNPASPFMDAASHFSNNAYSDIQQLSVPNGGYVDSSGISGMSHFDQEIALGGSISSTNLLGLSDGNSQDIPPVNYNVPPKIQIPNDPSQSIPQVNMTNQLTENNLINYNNSMKQEQREITISVHQAPEEVAANTPSLFSNSSHASSVSNSPRNLSGNSSGLQPNQVNSSTSGASDIGEQYNSLLNPEEFQSIKRGRRRSHSSRERSRSRSRQRSRSTGGDEYDSNDSGGNSNAISTREKMLELASPNQSSRRTQKHPSVYACHLCDKRFTRPYNLKSHLRTHTDERPFICSVCGKAFARQHDRKRHEDLHSGEKKFQCKGFLKDGTEYGCGRKFARADALRRHFQTEAGKECIRLLVEEDIKDRENGIKTDRDPNFMNNPAVANDFLTPSSVGVSSNSASSIPSVAISPPD</sequence>
<keyword evidence="6" id="KW-0805">Transcription regulation</keyword>
<evidence type="ECO:0000313" key="13">
    <source>
        <dbReference type="Proteomes" id="UP000005222"/>
    </source>
</evidence>
<keyword evidence="13" id="KW-1185">Reference proteome</keyword>
<feature type="region of interest" description="Disordered" evidence="10">
    <location>
        <begin position="249"/>
        <end position="347"/>
    </location>
</feature>
<feature type="domain" description="C2H2-type" evidence="11">
    <location>
        <begin position="402"/>
        <end position="429"/>
    </location>
</feature>
<accession>G8YKN8</accession>
<evidence type="ECO:0000256" key="1">
    <source>
        <dbReference type="ARBA" id="ARBA00004123"/>
    </source>
</evidence>
<dbReference type="PANTHER" id="PTHR23235">
    <property type="entry name" value="KRUEPPEL-LIKE TRANSCRIPTION FACTOR"/>
    <property type="match status" value="1"/>
</dbReference>
<keyword evidence="4 9" id="KW-0863">Zinc-finger</keyword>
<dbReference type="GO" id="GO:0000981">
    <property type="term" value="F:DNA-binding transcription factor activity, RNA polymerase II-specific"/>
    <property type="evidence" value="ECO:0007669"/>
    <property type="project" value="TreeGrafter"/>
</dbReference>
<evidence type="ECO:0000256" key="6">
    <source>
        <dbReference type="ARBA" id="ARBA00023015"/>
    </source>
</evidence>
<dbReference type="PROSITE" id="PS00028">
    <property type="entry name" value="ZINC_FINGER_C2H2_1"/>
    <property type="match status" value="2"/>
</dbReference>
<dbReference type="InParanoid" id="G8YKN8"/>
<feature type="region of interest" description="Disordered" evidence="10">
    <location>
        <begin position="31"/>
        <end position="51"/>
    </location>
</feature>
<dbReference type="HOGENOM" id="CLU_016101_0_0_1"/>
<evidence type="ECO:0000259" key="11">
    <source>
        <dbReference type="PROSITE" id="PS50157"/>
    </source>
</evidence>
<evidence type="ECO:0000256" key="3">
    <source>
        <dbReference type="ARBA" id="ARBA00022737"/>
    </source>
</evidence>
<dbReference type="OrthoDB" id="8117402at2759"/>
<evidence type="ECO:0000256" key="7">
    <source>
        <dbReference type="ARBA" id="ARBA00023163"/>
    </source>
</evidence>
<name>G8YKN8_PICSO</name>
<feature type="domain" description="C2H2-type" evidence="11">
    <location>
        <begin position="374"/>
        <end position="401"/>
    </location>
</feature>
<feature type="domain" description="C2H2-type" evidence="11">
    <location>
        <begin position="430"/>
        <end position="466"/>
    </location>
</feature>
<dbReference type="STRING" id="559304.G8YKN8"/>
<reference evidence="12 13" key="1">
    <citation type="journal article" date="2012" name="G3 (Bethesda)">
        <title>Pichia sorbitophila, an interspecies yeast hybrid reveals early steps of genome resolution following polyploidization.</title>
        <authorList>
            <person name="Leh Louis V."/>
            <person name="Despons L."/>
            <person name="Friedrich A."/>
            <person name="Martin T."/>
            <person name="Durrens P."/>
            <person name="Casaregola S."/>
            <person name="Neuveglise C."/>
            <person name="Fairhead C."/>
            <person name="Marck C."/>
            <person name="Cruz J.A."/>
            <person name="Straub M.L."/>
            <person name="Kugler V."/>
            <person name="Sacerdot C."/>
            <person name="Uzunov Z."/>
            <person name="Thierry A."/>
            <person name="Weiss S."/>
            <person name="Bleykasten C."/>
            <person name="De Montigny J."/>
            <person name="Jacques N."/>
            <person name="Jung P."/>
            <person name="Lemaire M."/>
            <person name="Mallet S."/>
            <person name="Morel G."/>
            <person name="Richard G.F."/>
            <person name="Sarkar A."/>
            <person name="Savel G."/>
            <person name="Schacherer J."/>
            <person name="Seret M.L."/>
            <person name="Talla E."/>
            <person name="Samson G."/>
            <person name="Jubin C."/>
            <person name="Poulain J."/>
            <person name="Vacherie B."/>
            <person name="Barbe V."/>
            <person name="Pelletier E."/>
            <person name="Sherman D.J."/>
            <person name="Westhof E."/>
            <person name="Weissenbach J."/>
            <person name="Baret P.V."/>
            <person name="Wincker P."/>
            <person name="Gaillardin C."/>
            <person name="Dujon B."/>
            <person name="Souciet J.L."/>
        </authorList>
    </citation>
    <scope>NUCLEOTIDE SEQUENCE [LARGE SCALE GENOMIC DNA]</scope>
    <source>
        <strain evidence="13">ATCC MYA-4447 / BCRC 22081 / CBS 7064 / NBRC 10061 / NRRL Y-12695</strain>
    </source>
</reference>
<evidence type="ECO:0000256" key="5">
    <source>
        <dbReference type="ARBA" id="ARBA00022833"/>
    </source>
</evidence>
<dbReference type="GO" id="GO:0071248">
    <property type="term" value="P:cellular response to metal ion"/>
    <property type="evidence" value="ECO:0007669"/>
    <property type="project" value="UniProtKB-ARBA"/>
</dbReference>
<keyword evidence="3" id="KW-0677">Repeat</keyword>
<dbReference type="InterPro" id="IPR036236">
    <property type="entry name" value="Znf_C2H2_sf"/>
</dbReference>
<keyword evidence="7" id="KW-0804">Transcription</keyword>
<dbReference type="OMA" id="GKECIRM"/>
<dbReference type="Pfam" id="PF00096">
    <property type="entry name" value="zf-C2H2"/>
    <property type="match status" value="2"/>
</dbReference>
<organism evidence="12 13">
    <name type="scientific">Pichia sorbitophila (strain ATCC MYA-4447 / BCRC 22081 / CBS 7064 / NBRC 10061 / NRRL Y-12695)</name>
    <name type="common">Hybrid yeast</name>
    <dbReference type="NCBI Taxonomy" id="559304"/>
    <lineage>
        <taxon>Eukaryota</taxon>
        <taxon>Fungi</taxon>
        <taxon>Dikarya</taxon>
        <taxon>Ascomycota</taxon>
        <taxon>Saccharomycotina</taxon>
        <taxon>Pichiomycetes</taxon>
        <taxon>Debaryomycetaceae</taxon>
        <taxon>Millerozyma</taxon>
    </lineage>
</organism>
<evidence type="ECO:0000256" key="10">
    <source>
        <dbReference type="SAM" id="MobiDB-lite"/>
    </source>
</evidence>
<dbReference type="GO" id="GO:0008270">
    <property type="term" value="F:zinc ion binding"/>
    <property type="evidence" value="ECO:0007669"/>
    <property type="project" value="UniProtKB-KW"/>
</dbReference>